<sequence length="92" mass="10456">MLPKSYEISAGGKDTQIKDIQIGDKSVQGGKCIAKMLVVVTEEDFDPMQVIVTASADSEHYNIKEFEKMWDAAKKKHIQLLQNFEKLKKNKK</sequence>
<organism evidence="1 2">
    <name type="scientific">Nitrosopumilus ureiphilus</name>
    <dbReference type="NCBI Taxonomy" id="1470067"/>
    <lineage>
        <taxon>Archaea</taxon>
        <taxon>Nitrososphaerota</taxon>
        <taxon>Nitrososphaeria</taxon>
        <taxon>Nitrosopumilales</taxon>
        <taxon>Nitrosopumilaceae</taxon>
        <taxon>Nitrosopumilus</taxon>
    </lineage>
</organism>
<evidence type="ECO:0000313" key="2">
    <source>
        <dbReference type="Proteomes" id="UP000509478"/>
    </source>
</evidence>
<name>A0A7D5M7Z9_9ARCH</name>
<dbReference type="Proteomes" id="UP000509478">
    <property type="component" value="Chromosome"/>
</dbReference>
<keyword evidence="2" id="KW-1185">Reference proteome</keyword>
<reference evidence="1 2" key="1">
    <citation type="submission" date="2018-02" db="EMBL/GenBank/DDBJ databases">
        <title>Complete genome of Nitrosopumilus ureaphilus PS0.</title>
        <authorList>
            <person name="Qin W."/>
            <person name="Zheng Y."/>
            <person name="Stahl D.A."/>
        </authorList>
    </citation>
    <scope>NUCLEOTIDE SEQUENCE [LARGE SCALE GENOMIC DNA]</scope>
    <source>
        <strain evidence="1 2">PS0</strain>
    </source>
</reference>
<proteinExistence type="predicted"/>
<accession>A0A7D5M7Z9</accession>
<protein>
    <submittedName>
        <fullName evidence="1">Uncharacterized protein</fullName>
    </submittedName>
</protein>
<dbReference type="AlphaFoldDB" id="A0A7D5M7Z9"/>
<dbReference type="GeneID" id="56068201"/>
<dbReference type="KEGG" id="nue:C5F50_08825"/>
<gene>
    <name evidence="1" type="ORF">C5F50_08825</name>
</gene>
<dbReference type="EMBL" id="CP026995">
    <property type="protein sequence ID" value="QLH07167.1"/>
    <property type="molecule type" value="Genomic_DNA"/>
</dbReference>
<dbReference type="RefSeq" id="WP_179371032.1">
    <property type="nucleotide sequence ID" value="NZ_CP026995.1"/>
</dbReference>
<evidence type="ECO:0000313" key="1">
    <source>
        <dbReference type="EMBL" id="QLH07167.1"/>
    </source>
</evidence>